<comment type="caution">
    <text evidence="11">The sequence shown here is derived from an EMBL/GenBank/DDBJ whole genome shotgun (WGS) entry which is preliminary data.</text>
</comment>
<gene>
    <name evidence="11" type="ORF">SDC9_140046</name>
</gene>
<evidence type="ECO:0000256" key="7">
    <source>
        <dbReference type="ARBA" id="ARBA00023010"/>
    </source>
</evidence>
<evidence type="ECO:0000256" key="2">
    <source>
        <dbReference type="ARBA" id="ARBA00022448"/>
    </source>
</evidence>
<evidence type="ECO:0000256" key="3">
    <source>
        <dbReference type="ARBA" id="ARBA00022475"/>
    </source>
</evidence>
<sequence length="172" mass="18668">MEILLIMAVFIGLMYFMMVVPQKKRAEQQRKMLDSLEPGSRVLLNSGIFGTIRARGEQQLVIELAPGVEVTVLKQTVVRTANPDEEEFEYADDQIAAAPVDSFVADSLEQAPATPVEGELTTGEDAPTGAAQTEPAEQPSDTIYQPGDNAIYQPGSNEVSATDDAGERPQER</sequence>
<evidence type="ECO:0000256" key="4">
    <source>
        <dbReference type="ARBA" id="ARBA00022692"/>
    </source>
</evidence>
<keyword evidence="5" id="KW-0653">Protein transport</keyword>
<comment type="subcellular location">
    <subcellularLocation>
        <location evidence="1">Cell membrane</location>
        <topology evidence="1">Single-pass membrane protein</topology>
    </subcellularLocation>
</comment>
<proteinExistence type="predicted"/>
<dbReference type="PANTHER" id="PTHR33909">
    <property type="entry name" value="SEC TRANSLOCON ACCESSORY COMPLEX SUBUNIT YAJC"/>
    <property type="match status" value="1"/>
</dbReference>
<reference evidence="11" key="1">
    <citation type="submission" date="2019-08" db="EMBL/GenBank/DDBJ databases">
        <authorList>
            <person name="Kucharzyk K."/>
            <person name="Murdoch R.W."/>
            <person name="Higgins S."/>
            <person name="Loffler F."/>
        </authorList>
    </citation>
    <scope>NUCLEOTIDE SEQUENCE</scope>
</reference>
<keyword evidence="3" id="KW-1003">Cell membrane</keyword>
<keyword evidence="7" id="KW-0811">Translocation</keyword>
<accession>A0A645DTU0</accession>
<dbReference type="EMBL" id="VSSQ01039787">
    <property type="protein sequence ID" value="MPM92910.1"/>
    <property type="molecule type" value="Genomic_DNA"/>
</dbReference>
<organism evidence="11">
    <name type="scientific">bioreactor metagenome</name>
    <dbReference type="NCBI Taxonomy" id="1076179"/>
    <lineage>
        <taxon>unclassified sequences</taxon>
        <taxon>metagenomes</taxon>
        <taxon>ecological metagenomes</taxon>
    </lineage>
</organism>
<evidence type="ECO:0008006" key="12">
    <source>
        <dbReference type="Google" id="ProtNLM"/>
    </source>
</evidence>
<protein>
    <recommendedName>
        <fullName evidence="12">Sec translocon accessory complex subunit YajC</fullName>
    </recommendedName>
</protein>
<dbReference type="PANTHER" id="PTHR33909:SF1">
    <property type="entry name" value="SEC TRANSLOCON ACCESSORY COMPLEX SUBUNIT YAJC"/>
    <property type="match status" value="1"/>
</dbReference>
<keyword evidence="8 10" id="KW-0472">Membrane</keyword>
<dbReference type="InterPro" id="IPR003849">
    <property type="entry name" value="Preprotein_translocase_YajC"/>
</dbReference>
<name>A0A645DTU0_9ZZZZ</name>
<evidence type="ECO:0000313" key="11">
    <source>
        <dbReference type="EMBL" id="MPM92910.1"/>
    </source>
</evidence>
<keyword evidence="2" id="KW-0813">Transport</keyword>
<keyword evidence="6 10" id="KW-1133">Transmembrane helix</keyword>
<dbReference type="NCBIfam" id="TIGR00739">
    <property type="entry name" value="yajC"/>
    <property type="match status" value="1"/>
</dbReference>
<keyword evidence="4 10" id="KW-0812">Transmembrane</keyword>
<evidence type="ECO:0000256" key="5">
    <source>
        <dbReference type="ARBA" id="ARBA00022927"/>
    </source>
</evidence>
<feature type="transmembrane region" description="Helical" evidence="10">
    <location>
        <begin position="6"/>
        <end position="22"/>
    </location>
</feature>
<evidence type="ECO:0000256" key="8">
    <source>
        <dbReference type="ARBA" id="ARBA00023136"/>
    </source>
</evidence>
<evidence type="ECO:0000256" key="1">
    <source>
        <dbReference type="ARBA" id="ARBA00004162"/>
    </source>
</evidence>
<evidence type="ECO:0000256" key="6">
    <source>
        <dbReference type="ARBA" id="ARBA00022989"/>
    </source>
</evidence>
<dbReference type="AlphaFoldDB" id="A0A645DTU0"/>
<feature type="region of interest" description="Disordered" evidence="9">
    <location>
        <begin position="104"/>
        <end position="172"/>
    </location>
</feature>
<dbReference type="GO" id="GO:0015031">
    <property type="term" value="P:protein transport"/>
    <property type="evidence" value="ECO:0007669"/>
    <property type="project" value="UniProtKB-KW"/>
</dbReference>
<dbReference type="SMART" id="SM01323">
    <property type="entry name" value="YajC"/>
    <property type="match status" value="1"/>
</dbReference>
<evidence type="ECO:0000256" key="10">
    <source>
        <dbReference type="SAM" id="Phobius"/>
    </source>
</evidence>
<dbReference type="Pfam" id="PF02699">
    <property type="entry name" value="YajC"/>
    <property type="match status" value="1"/>
</dbReference>
<dbReference type="GO" id="GO:0005886">
    <property type="term" value="C:plasma membrane"/>
    <property type="evidence" value="ECO:0007669"/>
    <property type="project" value="UniProtKB-SubCell"/>
</dbReference>
<dbReference type="PRINTS" id="PR01853">
    <property type="entry name" value="YAJCTRNLCASE"/>
</dbReference>
<evidence type="ECO:0000256" key="9">
    <source>
        <dbReference type="SAM" id="MobiDB-lite"/>
    </source>
</evidence>